<keyword evidence="2" id="KW-1185">Reference proteome</keyword>
<dbReference type="Proteomes" id="UP000046393">
    <property type="component" value="Unplaced"/>
</dbReference>
<dbReference type="Pfam" id="PF04063">
    <property type="entry name" value="DUF383"/>
    <property type="match status" value="1"/>
</dbReference>
<feature type="domain" description="Protein HGH1 N-terminal" evidence="1">
    <location>
        <begin position="135"/>
        <end position="196"/>
    </location>
</feature>
<organism evidence="2 3">
    <name type="scientific">Syphacia muris</name>
    <dbReference type="NCBI Taxonomy" id="451379"/>
    <lineage>
        <taxon>Eukaryota</taxon>
        <taxon>Metazoa</taxon>
        <taxon>Ecdysozoa</taxon>
        <taxon>Nematoda</taxon>
        <taxon>Chromadorea</taxon>
        <taxon>Rhabditida</taxon>
        <taxon>Spirurina</taxon>
        <taxon>Oxyuridomorpha</taxon>
        <taxon>Oxyuroidea</taxon>
        <taxon>Oxyuridae</taxon>
        <taxon>Syphacia</taxon>
    </lineage>
</organism>
<proteinExistence type="predicted"/>
<dbReference type="STRING" id="451379.A0A158R5S0"/>
<sequence length="201" mass="21725">MAAKTNGALAVSELIQFLNHETAPKVRHTALAYVVGVSATTEGLSVFQADTFALTKALCKLFESAPQDQPAIYSALINSTSDGVLIANEVVGNVAVISLSILHCKNSDSLADAAAKLLSNLSLHFSAKVNLLCSNNSGDYVDYLGYILINCTELPSIRHYICDHGVKSLFPLITQSEKPKRRLIAVDIIRNLCFDDLDMKI</sequence>
<dbReference type="Gene3D" id="1.25.10.10">
    <property type="entry name" value="Leucine-rich Repeat Variant"/>
    <property type="match status" value="1"/>
</dbReference>
<evidence type="ECO:0000259" key="1">
    <source>
        <dbReference type="Pfam" id="PF04063"/>
    </source>
</evidence>
<accession>A0A158R5S0</accession>
<protein>
    <submittedName>
        <fullName evidence="3">DUF383 domain-containing protein</fullName>
    </submittedName>
</protein>
<dbReference type="WBParaSite" id="SMUV_0000791401-mRNA-1">
    <property type="protein sequence ID" value="SMUV_0000791401-mRNA-1"/>
    <property type="gene ID" value="SMUV_0000791401"/>
</dbReference>
<dbReference type="SUPFAM" id="SSF48371">
    <property type="entry name" value="ARM repeat"/>
    <property type="match status" value="1"/>
</dbReference>
<dbReference type="InterPro" id="IPR007205">
    <property type="entry name" value="Protein_HGH1_N"/>
</dbReference>
<dbReference type="AlphaFoldDB" id="A0A158R5S0"/>
<reference evidence="3" key="1">
    <citation type="submission" date="2016-04" db="UniProtKB">
        <authorList>
            <consortium name="WormBaseParasite"/>
        </authorList>
    </citation>
    <scope>IDENTIFICATION</scope>
</reference>
<dbReference type="InterPro" id="IPR016024">
    <property type="entry name" value="ARM-type_fold"/>
</dbReference>
<name>A0A158R5S0_9BILA</name>
<evidence type="ECO:0000313" key="2">
    <source>
        <dbReference type="Proteomes" id="UP000046393"/>
    </source>
</evidence>
<evidence type="ECO:0000313" key="3">
    <source>
        <dbReference type="WBParaSite" id="SMUV_0000791401-mRNA-1"/>
    </source>
</evidence>
<dbReference type="InterPro" id="IPR011989">
    <property type="entry name" value="ARM-like"/>
</dbReference>